<keyword evidence="1" id="KW-1133">Transmembrane helix</keyword>
<reference evidence="2" key="1">
    <citation type="thesis" date="2020" institute="ProQuest LLC" country="789 East Eisenhower Parkway, Ann Arbor, MI, USA">
        <title>Comparative Genomics and Chromosome Evolution.</title>
        <authorList>
            <person name="Mudd A.B."/>
        </authorList>
    </citation>
    <scope>NUCLEOTIDE SEQUENCE</scope>
    <source>
        <strain evidence="2">237g6f4</strain>
        <tissue evidence="2">Blood</tissue>
    </source>
</reference>
<keyword evidence="1" id="KW-0472">Membrane</keyword>
<accession>A0AAV7D080</accession>
<evidence type="ECO:0000313" key="3">
    <source>
        <dbReference type="Proteomes" id="UP000824782"/>
    </source>
</evidence>
<evidence type="ECO:0000313" key="2">
    <source>
        <dbReference type="EMBL" id="KAG8590830.1"/>
    </source>
</evidence>
<keyword evidence="3" id="KW-1185">Reference proteome</keyword>
<sequence length="79" mass="9113">MYKYTKRGAPLNGGFILISIPLMGICWLPGHLHRWLGLFKELFLSPLNSNDFSRCTKGNNVEKKILLLQQNRIQLERGN</sequence>
<dbReference type="Proteomes" id="UP000824782">
    <property type="component" value="Unassembled WGS sequence"/>
</dbReference>
<feature type="transmembrane region" description="Helical" evidence="1">
    <location>
        <begin position="12"/>
        <end position="30"/>
    </location>
</feature>
<gene>
    <name evidence="2" type="ORF">GDO81_006925</name>
</gene>
<keyword evidence="1" id="KW-0812">Transmembrane</keyword>
<organism evidence="2 3">
    <name type="scientific">Engystomops pustulosus</name>
    <name type="common">Tungara frog</name>
    <name type="synonym">Physalaemus pustulosus</name>
    <dbReference type="NCBI Taxonomy" id="76066"/>
    <lineage>
        <taxon>Eukaryota</taxon>
        <taxon>Metazoa</taxon>
        <taxon>Chordata</taxon>
        <taxon>Craniata</taxon>
        <taxon>Vertebrata</taxon>
        <taxon>Euteleostomi</taxon>
        <taxon>Amphibia</taxon>
        <taxon>Batrachia</taxon>
        <taxon>Anura</taxon>
        <taxon>Neobatrachia</taxon>
        <taxon>Hyloidea</taxon>
        <taxon>Leptodactylidae</taxon>
        <taxon>Leiuperinae</taxon>
        <taxon>Engystomops</taxon>
    </lineage>
</organism>
<comment type="caution">
    <text evidence="2">The sequence shown here is derived from an EMBL/GenBank/DDBJ whole genome shotgun (WGS) entry which is preliminary data.</text>
</comment>
<dbReference type="EMBL" id="WNYA01000002">
    <property type="protein sequence ID" value="KAG8590830.1"/>
    <property type="molecule type" value="Genomic_DNA"/>
</dbReference>
<name>A0AAV7D080_ENGPU</name>
<proteinExistence type="predicted"/>
<evidence type="ECO:0000256" key="1">
    <source>
        <dbReference type="SAM" id="Phobius"/>
    </source>
</evidence>
<dbReference type="AlphaFoldDB" id="A0AAV7D080"/>
<protein>
    <submittedName>
        <fullName evidence="2">Uncharacterized protein</fullName>
    </submittedName>
</protein>